<dbReference type="EMBL" id="CM042891">
    <property type="protein sequence ID" value="KAI4303530.1"/>
    <property type="molecule type" value="Genomic_DNA"/>
</dbReference>
<dbReference type="Proteomes" id="UP001057402">
    <property type="component" value="Chromosome 12"/>
</dbReference>
<name>A0ACB9L219_9MYRT</name>
<organism evidence="1 2">
    <name type="scientific">Melastoma candidum</name>
    <dbReference type="NCBI Taxonomy" id="119954"/>
    <lineage>
        <taxon>Eukaryota</taxon>
        <taxon>Viridiplantae</taxon>
        <taxon>Streptophyta</taxon>
        <taxon>Embryophyta</taxon>
        <taxon>Tracheophyta</taxon>
        <taxon>Spermatophyta</taxon>
        <taxon>Magnoliopsida</taxon>
        <taxon>eudicotyledons</taxon>
        <taxon>Gunneridae</taxon>
        <taxon>Pentapetalae</taxon>
        <taxon>rosids</taxon>
        <taxon>malvids</taxon>
        <taxon>Myrtales</taxon>
        <taxon>Melastomataceae</taxon>
        <taxon>Melastomatoideae</taxon>
        <taxon>Melastomateae</taxon>
        <taxon>Melastoma</taxon>
    </lineage>
</organism>
<proteinExistence type="predicted"/>
<comment type="caution">
    <text evidence="1">The sequence shown here is derived from an EMBL/GenBank/DDBJ whole genome shotgun (WGS) entry which is preliminary data.</text>
</comment>
<keyword evidence="2" id="KW-1185">Reference proteome</keyword>
<evidence type="ECO:0000313" key="1">
    <source>
        <dbReference type="EMBL" id="KAI4303530.1"/>
    </source>
</evidence>
<protein>
    <submittedName>
        <fullName evidence="1">Uncharacterized protein</fullName>
    </submittedName>
</protein>
<reference evidence="2" key="1">
    <citation type="journal article" date="2023" name="Front. Plant Sci.">
        <title>Chromosomal-level genome assembly of Melastoma candidum provides insights into trichome evolution.</title>
        <authorList>
            <person name="Zhong Y."/>
            <person name="Wu W."/>
            <person name="Sun C."/>
            <person name="Zou P."/>
            <person name="Liu Y."/>
            <person name="Dai S."/>
            <person name="Zhou R."/>
        </authorList>
    </citation>
    <scope>NUCLEOTIDE SEQUENCE [LARGE SCALE GENOMIC DNA]</scope>
</reference>
<sequence length="618" mass="68548">MENEGGVAADLKRRLALAVRSIQWSYGIFWSISTRQPGVLEWGDGYYNGDIKTRKTIQSLDFDLDELGLRRSEQLRELYESLSTGGSSPQAKRPSAALSPEDLTDTEWYYMVCMSFVFDIGQGLPGRTLAMNRSMWICDAPSADSKVFTRSLLAKVSLDDIGSWLPFFSRGFVLNEVESGHDIIVLALQTVVCFPSQGGVVELGTTEQVQEDPSLIHLVRNSFLEILNPIASQRFAAHHGSEELQSVPIIGVLGDISPCSSSDVFEPATLPKGLYSVEGANAKASRGESLQHIDDDLSNCLNASDSVSEALLEHSPLLEDGESLEFSELVMLDDPTNNHYHNVLAAVSRASSRLIMGRHFQKCSRASSFSHWMKGEFSSSQITGSRTAQRLLKKILFEVPRMYERGMAASADSGHKNTILRQEVDDDFVVNHTLSERRRREKINERLAVLKSMIPLADKIDKVSALDETIEYVRELERRVEELESCRLVAEGGLRPKRKSLDQVGRTSSNCCPSERLESQKRKTSDTDGNETDFASSALTVRLNEGNVLIEMRCASREGLLLDIISITNNLQLETHSVRSSTVEGILSLTIFSKLMGTTAVSAAAIKRALERFVLRES</sequence>
<accession>A0ACB9L219</accession>
<gene>
    <name evidence="1" type="ORF">MLD38_039144</name>
</gene>
<evidence type="ECO:0000313" key="2">
    <source>
        <dbReference type="Proteomes" id="UP001057402"/>
    </source>
</evidence>